<proteinExistence type="predicted"/>
<keyword evidence="2" id="KW-1185">Reference proteome</keyword>
<name>A0A026VYC1_OOCBI</name>
<evidence type="ECO:0000313" key="2">
    <source>
        <dbReference type="Proteomes" id="UP000053097"/>
    </source>
</evidence>
<dbReference type="Proteomes" id="UP000053097">
    <property type="component" value="Unassembled WGS sequence"/>
</dbReference>
<dbReference type="AlphaFoldDB" id="A0A026VYC1"/>
<organism evidence="1 2">
    <name type="scientific">Ooceraea biroi</name>
    <name type="common">Clonal raider ant</name>
    <name type="synonym">Cerapachys biroi</name>
    <dbReference type="NCBI Taxonomy" id="2015173"/>
    <lineage>
        <taxon>Eukaryota</taxon>
        <taxon>Metazoa</taxon>
        <taxon>Ecdysozoa</taxon>
        <taxon>Arthropoda</taxon>
        <taxon>Hexapoda</taxon>
        <taxon>Insecta</taxon>
        <taxon>Pterygota</taxon>
        <taxon>Neoptera</taxon>
        <taxon>Endopterygota</taxon>
        <taxon>Hymenoptera</taxon>
        <taxon>Apocrita</taxon>
        <taxon>Aculeata</taxon>
        <taxon>Formicoidea</taxon>
        <taxon>Formicidae</taxon>
        <taxon>Dorylinae</taxon>
        <taxon>Ooceraea</taxon>
    </lineage>
</organism>
<reference evidence="1 2" key="1">
    <citation type="journal article" date="2014" name="Curr. Biol.">
        <title>The genome of the clonal raider ant Cerapachys biroi.</title>
        <authorList>
            <person name="Oxley P.R."/>
            <person name="Ji L."/>
            <person name="Fetter-Pruneda I."/>
            <person name="McKenzie S.K."/>
            <person name="Li C."/>
            <person name="Hu H."/>
            <person name="Zhang G."/>
            <person name="Kronauer D.J."/>
        </authorList>
    </citation>
    <scope>NUCLEOTIDE SEQUENCE [LARGE SCALE GENOMIC DNA]</scope>
</reference>
<dbReference type="EMBL" id="KK107770">
    <property type="protein sequence ID" value="EZA47864.1"/>
    <property type="molecule type" value="Genomic_DNA"/>
</dbReference>
<protein>
    <submittedName>
        <fullName evidence="1">Uncharacterized protein</fullName>
    </submittedName>
</protein>
<evidence type="ECO:0000313" key="1">
    <source>
        <dbReference type="EMBL" id="EZA47864.1"/>
    </source>
</evidence>
<gene>
    <name evidence="1" type="ORF">X777_15183</name>
</gene>
<accession>A0A026VYC1</accession>
<sequence>MTFLKNKYFNAYNYLGTKSQATVSPYNRRRMDFHDMSLHNSMRTKTDGLSLFSRFSCTR</sequence>